<gene>
    <name evidence="11" type="ORF">TsocGM_18240</name>
</gene>
<feature type="region of interest" description="Disordered" evidence="8">
    <location>
        <begin position="630"/>
        <end position="679"/>
    </location>
</feature>
<dbReference type="Pfam" id="PF01590">
    <property type="entry name" value="GAF"/>
    <property type="match status" value="1"/>
</dbReference>
<dbReference type="GO" id="GO:0005524">
    <property type="term" value="F:ATP binding"/>
    <property type="evidence" value="ECO:0007669"/>
    <property type="project" value="UniProtKB-KW"/>
</dbReference>
<evidence type="ECO:0000259" key="10">
    <source>
        <dbReference type="PROSITE" id="PS50045"/>
    </source>
</evidence>
<dbReference type="GO" id="GO:0006355">
    <property type="term" value="P:regulation of DNA-templated transcription"/>
    <property type="evidence" value="ECO:0007669"/>
    <property type="project" value="InterPro"/>
</dbReference>
<dbReference type="FunFam" id="3.40.50.300:FF:000006">
    <property type="entry name" value="DNA-binding transcriptional regulator NtrC"/>
    <property type="match status" value="1"/>
</dbReference>
<dbReference type="EMBL" id="RYZH01000039">
    <property type="protein sequence ID" value="RUL85562.1"/>
    <property type="molecule type" value="Genomic_DNA"/>
</dbReference>
<dbReference type="Gene3D" id="1.10.8.60">
    <property type="match status" value="1"/>
</dbReference>
<dbReference type="InterPro" id="IPR002197">
    <property type="entry name" value="HTH_Fis"/>
</dbReference>
<dbReference type="InterPro" id="IPR025944">
    <property type="entry name" value="Sigma_54_int_dom_CS"/>
</dbReference>
<feature type="region of interest" description="Disordered" evidence="8">
    <location>
        <begin position="921"/>
        <end position="960"/>
    </location>
</feature>
<dbReference type="PANTHER" id="PTHR32071">
    <property type="entry name" value="TRANSCRIPTIONAL REGULATORY PROTEIN"/>
    <property type="match status" value="1"/>
</dbReference>
<evidence type="ECO:0000256" key="5">
    <source>
        <dbReference type="ARBA" id="ARBA00023159"/>
    </source>
</evidence>
<dbReference type="SMART" id="SM00065">
    <property type="entry name" value="GAF"/>
    <property type="match status" value="1"/>
</dbReference>
<keyword evidence="9" id="KW-0472">Membrane</keyword>
<evidence type="ECO:0000256" key="9">
    <source>
        <dbReference type="SAM" id="Phobius"/>
    </source>
</evidence>
<evidence type="ECO:0000256" key="3">
    <source>
        <dbReference type="ARBA" id="ARBA00023015"/>
    </source>
</evidence>
<name>A0A432MGG1_9BACT</name>
<dbReference type="Proteomes" id="UP000280296">
    <property type="component" value="Unassembled WGS sequence"/>
</dbReference>
<feature type="transmembrane region" description="Helical" evidence="9">
    <location>
        <begin position="117"/>
        <end position="137"/>
    </location>
</feature>
<keyword evidence="4" id="KW-0238">DNA-binding</keyword>
<feature type="transmembrane region" description="Helical" evidence="9">
    <location>
        <begin position="575"/>
        <end position="594"/>
    </location>
</feature>
<feature type="coiled-coil region" evidence="7">
    <location>
        <begin position="595"/>
        <end position="625"/>
    </location>
</feature>
<dbReference type="SUPFAM" id="SSF46689">
    <property type="entry name" value="Homeodomain-like"/>
    <property type="match status" value="1"/>
</dbReference>
<feature type="transmembrane region" description="Helical" evidence="9">
    <location>
        <begin position="369"/>
        <end position="392"/>
    </location>
</feature>
<evidence type="ECO:0000256" key="6">
    <source>
        <dbReference type="ARBA" id="ARBA00023163"/>
    </source>
</evidence>
<feature type="domain" description="Sigma-54 factor interaction" evidence="10">
    <location>
        <begin position="674"/>
        <end position="903"/>
    </location>
</feature>
<dbReference type="InterPro" id="IPR029016">
    <property type="entry name" value="GAF-like_dom_sf"/>
</dbReference>
<evidence type="ECO:0000256" key="8">
    <source>
        <dbReference type="SAM" id="MobiDB-lite"/>
    </source>
</evidence>
<evidence type="ECO:0000313" key="12">
    <source>
        <dbReference type="Proteomes" id="UP000280296"/>
    </source>
</evidence>
<dbReference type="PROSITE" id="PS00688">
    <property type="entry name" value="SIGMA54_INTERACT_3"/>
    <property type="match status" value="1"/>
</dbReference>
<dbReference type="SMART" id="SM00382">
    <property type="entry name" value="AAA"/>
    <property type="match status" value="1"/>
</dbReference>
<dbReference type="Gene3D" id="3.40.50.300">
    <property type="entry name" value="P-loop containing nucleotide triphosphate hydrolases"/>
    <property type="match status" value="1"/>
</dbReference>
<dbReference type="InterPro" id="IPR027417">
    <property type="entry name" value="P-loop_NTPase"/>
</dbReference>
<sequence length="1012" mass="110715">MWVVATSGDVGIRCVFGTAQKEAISDRYTWFSPGGGPEARLVPGVGDRLTRIASADGAWSFDLREGDYTAVIRAQREIAHSEDGRLLSVSWVPQGAPEGSEPIRALARVQRRPVATYVWSFVWLALELVLFGIGLVVSWRRPNDRAARVFFWLCVVTVGAYMGGYHWSEIVINRPLIFAFPAMAMLVPIVTLHFYLVFPRPNPLMLLHRRRVLAGLYGVPAACLVVLWATMMWLSITSPAGGAAPMPSDEAARRMAAQGVIKWVALGYVAYSVVIFALCIASLIFSDRRARNRAERNQVRWILLASIVSSALIAYLLLLTVEDTAVLGVDSAAWPMYLVSLLYTSAYAVSITRYKLMQAEEIFNRSVRYLLVSVGLGLLYSLLLVVGAFAALITLQDDQTSREATVVTVTALVCLVLSGAVRRRFEQAIDRRFFREKYKFDQAMRKMSQAVDRLVDRGTLGRRLLEAAAEVLGLDWGTIYLREAPGRPLSVVASLGPEPDQAKLPEDSPIVRRLRSRPTIRLPGSMSRSSHDPVADALIALGGEVAAALSSDGDLAGVLVLGPKRNGMPYDDEELVFLAALASVAVLAIHSASIHRTLEELNRELRDKVEKIAEQQRRILVLQDQLMGGHGSSASPASGAAAGSGSEAGARVDDPSRLVGPPAPSTDPEALERIRGSSPPMRRVLDTVRKAAASPSAVLILGESGTGKELLAEAIHAASPRASRPFVKVHCAALAPGLLESELFGHVRGAFTGADRDRVGRFQQADGGTLLLDEIGDVSPEVQTKLLRVLQTKTFERVGSSQPITVDVRIVAATHRDLPAMIRAGRFREDLYYRLNVISIVAPPLRDRREDIFELAVTFLRRYSERSGKPISRLEDDAIEALTAYHWPGNVRELENVIERAVVLAEGSSISRADLPAELSSPRLRRLPSSSRSRRGRPKRPVPPSGWDSPPIASSDSDLDLDTFERHQLRDALTEARGNKSEAARLLGLPRSTLVSKLKKHGLMTIEDGQES</sequence>
<dbReference type="PROSITE" id="PS00675">
    <property type="entry name" value="SIGMA54_INTERACT_1"/>
    <property type="match status" value="1"/>
</dbReference>
<feature type="transmembrane region" description="Helical" evidence="9">
    <location>
        <begin position="214"/>
        <end position="236"/>
    </location>
</feature>
<feature type="transmembrane region" description="Helical" evidence="9">
    <location>
        <begin position="149"/>
        <end position="167"/>
    </location>
</feature>
<reference evidence="11 12" key="1">
    <citation type="submission" date="2018-12" db="EMBL/GenBank/DDBJ databases">
        <authorList>
            <person name="Toschakov S.V."/>
        </authorList>
    </citation>
    <scope>NUCLEOTIDE SEQUENCE [LARGE SCALE GENOMIC DNA]</scope>
    <source>
        <strain evidence="11 12">GM2012</strain>
    </source>
</reference>
<dbReference type="OrthoDB" id="9807827at2"/>
<dbReference type="PRINTS" id="PR01590">
    <property type="entry name" value="HTHFIS"/>
</dbReference>
<evidence type="ECO:0000256" key="4">
    <source>
        <dbReference type="ARBA" id="ARBA00023125"/>
    </source>
</evidence>
<organism evidence="11 12">
    <name type="scientific">Tautonia sociabilis</name>
    <dbReference type="NCBI Taxonomy" id="2080755"/>
    <lineage>
        <taxon>Bacteria</taxon>
        <taxon>Pseudomonadati</taxon>
        <taxon>Planctomycetota</taxon>
        <taxon>Planctomycetia</taxon>
        <taxon>Isosphaerales</taxon>
        <taxon>Isosphaeraceae</taxon>
        <taxon>Tautonia</taxon>
    </lineage>
</organism>
<proteinExistence type="predicted"/>
<dbReference type="FunFam" id="1.10.8.60:FF:000014">
    <property type="entry name" value="DNA-binding transcriptional regulator NtrC"/>
    <property type="match status" value="1"/>
</dbReference>
<keyword evidence="1" id="KW-0547">Nucleotide-binding</keyword>
<dbReference type="PROSITE" id="PS50045">
    <property type="entry name" value="SIGMA54_INTERACT_4"/>
    <property type="match status" value="1"/>
</dbReference>
<dbReference type="Pfam" id="PF25601">
    <property type="entry name" value="AAA_lid_14"/>
    <property type="match status" value="1"/>
</dbReference>
<dbReference type="InterPro" id="IPR002078">
    <property type="entry name" value="Sigma_54_int"/>
</dbReference>
<feature type="transmembrane region" description="Helical" evidence="9">
    <location>
        <begin position="298"/>
        <end position="320"/>
    </location>
</feature>
<dbReference type="InterPro" id="IPR003593">
    <property type="entry name" value="AAA+_ATPase"/>
</dbReference>
<evidence type="ECO:0000256" key="2">
    <source>
        <dbReference type="ARBA" id="ARBA00022840"/>
    </source>
</evidence>
<dbReference type="InterPro" id="IPR025943">
    <property type="entry name" value="Sigma_54_int_dom_ATP-bd_2"/>
</dbReference>
<dbReference type="Gene3D" id="3.30.450.40">
    <property type="match status" value="1"/>
</dbReference>
<keyword evidence="2" id="KW-0067">ATP-binding</keyword>
<keyword evidence="9" id="KW-0812">Transmembrane</keyword>
<evidence type="ECO:0000256" key="1">
    <source>
        <dbReference type="ARBA" id="ARBA00022741"/>
    </source>
</evidence>
<feature type="compositionally biased region" description="Low complexity" evidence="8">
    <location>
        <begin position="921"/>
        <end position="931"/>
    </location>
</feature>
<dbReference type="SUPFAM" id="SSF52540">
    <property type="entry name" value="P-loop containing nucleoside triphosphate hydrolases"/>
    <property type="match status" value="1"/>
</dbReference>
<feature type="transmembrane region" description="Helical" evidence="9">
    <location>
        <begin position="332"/>
        <end position="349"/>
    </location>
</feature>
<dbReference type="InterPro" id="IPR003018">
    <property type="entry name" value="GAF"/>
</dbReference>
<dbReference type="Pfam" id="PF00158">
    <property type="entry name" value="Sigma54_activat"/>
    <property type="match status" value="1"/>
</dbReference>
<keyword evidence="6" id="KW-0804">Transcription</keyword>
<dbReference type="InterPro" id="IPR025662">
    <property type="entry name" value="Sigma_54_int_dom_ATP-bd_1"/>
</dbReference>
<evidence type="ECO:0000256" key="7">
    <source>
        <dbReference type="SAM" id="Coils"/>
    </source>
</evidence>
<feature type="transmembrane region" description="Helical" evidence="9">
    <location>
        <begin position="179"/>
        <end position="198"/>
    </location>
</feature>
<keyword evidence="5" id="KW-0010">Activator</keyword>
<reference evidence="11 12" key="2">
    <citation type="submission" date="2019-01" db="EMBL/GenBank/DDBJ databases">
        <title>Tautonia sociabilis, a novel thermotolerant planctomycete of Isosphaeraceae family, isolated from a 4000 m deep subterranean habitat.</title>
        <authorList>
            <person name="Kovaleva O.L."/>
            <person name="Elcheninov A.G."/>
            <person name="Van Heerden E."/>
            <person name="Toshchakov S.V."/>
            <person name="Novikov A."/>
            <person name="Bonch-Osmolovskaya E.A."/>
            <person name="Kublanov I.V."/>
        </authorList>
    </citation>
    <scope>NUCLEOTIDE SEQUENCE [LARGE SCALE GENOMIC DNA]</scope>
    <source>
        <strain evidence="11 12">GM2012</strain>
    </source>
</reference>
<protein>
    <submittedName>
        <fullName evidence="11">GAF domain-containing protein</fullName>
    </submittedName>
</protein>
<feature type="transmembrane region" description="Helical" evidence="9">
    <location>
        <begin position="404"/>
        <end position="421"/>
    </location>
</feature>
<evidence type="ECO:0000313" key="11">
    <source>
        <dbReference type="EMBL" id="RUL85562.1"/>
    </source>
</evidence>
<dbReference type="PROSITE" id="PS00676">
    <property type="entry name" value="SIGMA54_INTERACT_2"/>
    <property type="match status" value="1"/>
</dbReference>
<keyword evidence="7" id="KW-0175">Coiled coil</keyword>
<dbReference type="Gene3D" id="1.10.10.60">
    <property type="entry name" value="Homeodomain-like"/>
    <property type="match status" value="1"/>
</dbReference>
<dbReference type="GO" id="GO:0043565">
    <property type="term" value="F:sequence-specific DNA binding"/>
    <property type="evidence" value="ECO:0007669"/>
    <property type="project" value="InterPro"/>
</dbReference>
<dbReference type="Pfam" id="PF02954">
    <property type="entry name" value="HTH_8"/>
    <property type="match status" value="1"/>
</dbReference>
<keyword evidence="3" id="KW-0805">Transcription regulation</keyword>
<dbReference type="CDD" id="cd00009">
    <property type="entry name" value="AAA"/>
    <property type="match status" value="1"/>
</dbReference>
<dbReference type="InterPro" id="IPR058031">
    <property type="entry name" value="AAA_lid_NorR"/>
</dbReference>
<keyword evidence="12" id="KW-1185">Reference proteome</keyword>
<feature type="transmembrane region" description="Helical" evidence="9">
    <location>
        <begin position="263"/>
        <end position="286"/>
    </location>
</feature>
<keyword evidence="9" id="KW-1133">Transmembrane helix</keyword>
<dbReference type="AlphaFoldDB" id="A0A432MGG1"/>
<dbReference type="PANTHER" id="PTHR32071:SF117">
    <property type="entry name" value="PTS-DEPENDENT DIHYDROXYACETONE KINASE OPERON REGULATORY PROTEIN-RELATED"/>
    <property type="match status" value="1"/>
</dbReference>
<comment type="caution">
    <text evidence="11">The sequence shown here is derived from an EMBL/GenBank/DDBJ whole genome shotgun (WGS) entry which is preliminary data.</text>
</comment>
<accession>A0A432MGG1</accession>
<dbReference type="SUPFAM" id="SSF55781">
    <property type="entry name" value="GAF domain-like"/>
    <property type="match status" value="1"/>
</dbReference>
<feature type="compositionally biased region" description="Low complexity" evidence="8">
    <location>
        <begin position="632"/>
        <end position="649"/>
    </location>
</feature>
<dbReference type="InterPro" id="IPR009057">
    <property type="entry name" value="Homeodomain-like_sf"/>
</dbReference>